<dbReference type="EMBL" id="SUMG01000012">
    <property type="protein sequence ID" value="NBG88800.1"/>
    <property type="molecule type" value="Genomic_DNA"/>
</dbReference>
<reference evidence="2 3" key="1">
    <citation type="submission" date="2019-04" db="EMBL/GenBank/DDBJ databases">
        <title>Isachenkonia alkalipeptolytica gen. nov. sp. nov. a new anaerobic, alkiliphilic organothrophic bacterium capable to reduce synthesized ferrihydrite isolated from a soda lake.</title>
        <authorList>
            <person name="Toshchakov S.V."/>
            <person name="Zavarzina D.G."/>
            <person name="Zhilina T.N."/>
            <person name="Kostrikina N.A."/>
            <person name="Kublanov I.V."/>
        </authorList>
    </citation>
    <scope>NUCLEOTIDE SEQUENCE [LARGE SCALE GENOMIC DNA]</scope>
    <source>
        <strain evidence="2 3">Z-1701</strain>
    </source>
</reference>
<dbReference type="InterPro" id="IPR036551">
    <property type="entry name" value="Flavin_trans-like"/>
</dbReference>
<keyword evidence="3" id="KW-1185">Reference proteome</keyword>
<evidence type="ECO:0000256" key="1">
    <source>
        <dbReference type="SAM" id="MobiDB-lite"/>
    </source>
</evidence>
<organism evidence="2 3">
    <name type="scientific">Isachenkonia alkalipeptolytica</name>
    <dbReference type="NCBI Taxonomy" id="2565777"/>
    <lineage>
        <taxon>Bacteria</taxon>
        <taxon>Bacillati</taxon>
        <taxon>Bacillota</taxon>
        <taxon>Clostridia</taxon>
        <taxon>Eubacteriales</taxon>
        <taxon>Clostridiaceae</taxon>
        <taxon>Isachenkonia</taxon>
    </lineage>
</organism>
<dbReference type="RefSeq" id="WP_160721802.1">
    <property type="nucleotide sequence ID" value="NZ_SUMG01000012.1"/>
</dbReference>
<feature type="region of interest" description="Disordered" evidence="1">
    <location>
        <begin position="1"/>
        <end position="58"/>
    </location>
</feature>
<accession>A0AA44BF37</accession>
<dbReference type="AlphaFoldDB" id="A0AA44BF37"/>
<evidence type="ECO:0000313" key="2">
    <source>
        <dbReference type="EMBL" id="NBG88800.1"/>
    </source>
</evidence>
<proteinExistence type="predicted"/>
<feature type="compositionally biased region" description="Polar residues" evidence="1">
    <location>
        <begin position="14"/>
        <end position="38"/>
    </location>
</feature>
<dbReference type="Proteomes" id="UP000449710">
    <property type="component" value="Unassembled WGS sequence"/>
</dbReference>
<comment type="caution">
    <text evidence="2">The sequence shown here is derived from an EMBL/GenBank/DDBJ whole genome shotgun (WGS) entry which is preliminary data.</text>
</comment>
<name>A0AA44BF37_9CLOT</name>
<feature type="region of interest" description="Disordered" evidence="1">
    <location>
        <begin position="228"/>
        <end position="250"/>
    </location>
</feature>
<sequence length="298" mass="33642">MNKHDFTKSILDQLGQSSSPYENTSNNPKKNPNRNEQSGYPDVRKGAVNPPPSPGEKQLNLLAVFTGTNRGIDQALEELKRSREYGISFDVAFSWNGKDLQDIKNIQKQLGARNVFTEVDKGEITRILERVDGIVVPMTTQNTTSKLSKGILDDFISTLLWEGLWRGKKMVLNLDSVVAYKGQRSKVPEMQKMVDEMIEKIEKMGVVTLYGQDYQKVLQDTFLKQKALKSREQTKAPRVQPPGEQRGKMGDKTIITEKDLTNMNSPLKILTVPFNTIVTPLAWDRAKTMGIEIKKEQG</sequence>
<protein>
    <submittedName>
        <fullName evidence="2">Uncharacterized protein</fullName>
    </submittedName>
</protein>
<evidence type="ECO:0000313" key="3">
    <source>
        <dbReference type="Proteomes" id="UP000449710"/>
    </source>
</evidence>
<gene>
    <name evidence="2" type="ORF">ISALK_09825</name>
</gene>
<dbReference type="Gene3D" id="3.40.50.1950">
    <property type="entry name" value="Flavin prenyltransferase-like"/>
    <property type="match status" value="1"/>
</dbReference>
<dbReference type="GO" id="GO:0003824">
    <property type="term" value="F:catalytic activity"/>
    <property type="evidence" value="ECO:0007669"/>
    <property type="project" value="InterPro"/>
</dbReference>